<proteinExistence type="inferred from homology"/>
<comment type="similarity">
    <text evidence="1 2">Belongs to the GSP E family.</text>
</comment>
<accession>A0ABQ1SBI8</accession>
<feature type="domain" description="Bacterial type II secretion system protein E" evidence="3">
    <location>
        <begin position="155"/>
        <end position="298"/>
    </location>
</feature>
<dbReference type="InterPro" id="IPR050921">
    <property type="entry name" value="T4SS_GSP_E_ATPase"/>
</dbReference>
<dbReference type="InterPro" id="IPR014155">
    <property type="entry name" value="VirB11"/>
</dbReference>
<sequence length="331" mass="35674">MTAEVHPLPQAGTGERSVYLDAYLAPFEEWLARDTVTEIIVNRPGEVWIEDAAEPGMQRIAAPGIDDRLVQRLAEQVARVSHQGINREHPLLGATLPDGARVQFCGPPAARKHWAMAIRRHRRLDLPLDAYDAGPLASAASPDLPDPQAEPIAYLRETIRQRKTILISGGTSTGKTTFLNAMLGEIPGHERVILVEDTPELKLPGENGVGLVAVKGELGEAKVTPNELLQAALRLRPDRIVLGELRGAESVSFLRAINTGHPGSFSTIHANSLRGALDQLALMVMQTGIGLSRHDTIAYAASVIDVVVQLGRDGEGRRGITAIAPSETLID</sequence>
<dbReference type="InterPro" id="IPR001482">
    <property type="entry name" value="T2SS/T4SS_dom"/>
</dbReference>
<evidence type="ECO:0000256" key="1">
    <source>
        <dbReference type="ARBA" id="ARBA00006611"/>
    </source>
</evidence>
<keyword evidence="2" id="KW-0067">ATP-binding</keyword>
<evidence type="ECO:0000313" key="5">
    <source>
        <dbReference type="Proteomes" id="UP000619041"/>
    </source>
</evidence>
<evidence type="ECO:0000259" key="3">
    <source>
        <dbReference type="Pfam" id="PF00437"/>
    </source>
</evidence>
<dbReference type="InterPro" id="IPR027417">
    <property type="entry name" value="P-loop_NTPase"/>
</dbReference>
<dbReference type="NCBIfam" id="TIGR02788">
    <property type="entry name" value="VirB11"/>
    <property type="match status" value="1"/>
</dbReference>
<comment type="caution">
    <text evidence="4">The sequence shown here is derived from an EMBL/GenBank/DDBJ whole genome shotgun (WGS) entry which is preliminary data.</text>
</comment>
<protein>
    <recommendedName>
        <fullName evidence="2">Type IV secretion system protein</fullName>
    </recommendedName>
</protein>
<dbReference type="PANTHER" id="PTHR30486">
    <property type="entry name" value="TWITCHING MOTILITY PROTEIN PILT"/>
    <property type="match status" value="1"/>
</dbReference>
<dbReference type="Gene3D" id="3.40.50.300">
    <property type="entry name" value="P-loop containing nucleotide triphosphate hydrolases"/>
    <property type="match status" value="1"/>
</dbReference>
<dbReference type="Proteomes" id="UP000619041">
    <property type="component" value="Unassembled WGS sequence"/>
</dbReference>
<dbReference type="EMBL" id="BMKL01000001">
    <property type="protein sequence ID" value="GGE00792.1"/>
    <property type="molecule type" value="Genomic_DNA"/>
</dbReference>
<evidence type="ECO:0000313" key="4">
    <source>
        <dbReference type="EMBL" id="GGE00792.1"/>
    </source>
</evidence>
<comment type="function">
    <text evidence="2">Part of the Type IV secretion system.</text>
</comment>
<reference evidence="5" key="1">
    <citation type="journal article" date="2019" name="Int. J. Syst. Evol. Microbiol.">
        <title>The Global Catalogue of Microorganisms (GCM) 10K type strain sequencing project: providing services to taxonomists for standard genome sequencing and annotation.</title>
        <authorList>
            <consortium name="The Broad Institute Genomics Platform"/>
            <consortium name="The Broad Institute Genome Sequencing Center for Infectious Disease"/>
            <person name="Wu L."/>
            <person name="Ma J."/>
        </authorList>
    </citation>
    <scope>NUCLEOTIDE SEQUENCE [LARGE SCALE GENOMIC DNA]</scope>
    <source>
        <strain evidence="5">CGMCC 1.15959</strain>
    </source>
</reference>
<keyword evidence="2" id="KW-0963">Cytoplasm</keyword>
<keyword evidence="2" id="KW-0547">Nucleotide-binding</keyword>
<dbReference type="RefSeq" id="WP_188645069.1">
    <property type="nucleotide sequence ID" value="NZ_BMKL01000001.1"/>
</dbReference>
<organism evidence="4 5">
    <name type="scientific">Tsuneonella deserti</name>
    <dbReference type="NCBI Taxonomy" id="2035528"/>
    <lineage>
        <taxon>Bacteria</taxon>
        <taxon>Pseudomonadati</taxon>
        <taxon>Pseudomonadota</taxon>
        <taxon>Alphaproteobacteria</taxon>
        <taxon>Sphingomonadales</taxon>
        <taxon>Erythrobacteraceae</taxon>
        <taxon>Tsuneonella</taxon>
    </lineage>
</organism>
<dbReference type="CDD" id="cd01130">
    <property type="entry name" value="VirB11-like_ATPase"/>
    <property type="match status" value="1"/>
</dbReference>
<gene>
    <name evidence="4" type="ORF">GCM10011515_20730</name>
</gene>
<dbReference type="Pfam" id="PF00437">
    <property type="entry name" value="T2SSE"/>
    <property type="match status" value="1"/>
</dbReference>
<keyword evidence="5" id="KW-1185">Reference proteome</keyword>
<evidence type="ECO:0000256" key="2">
    <source>
        <dbReference type="RuleBase" id="RU366071"/>
    </source>
</evidence>
<dbReference type="Gene3D" id="3.30.450.90">
    <property type="match status" value="1"/>
</dbReference>
<dbReference type="SUPFAM" id="SSF52540">
    <property type="entry name" value="P-loop containing nucleoside triphosphate hydrolases"/>
    <property type="match status" value="1"/>
</dbReference>
<name>A0ABQ1SBI8_9SPHN</name>
<dbReference type="PANTHER" id="PTHR30486:SF6">
    <property type="entry name" value="TYPE IV PILUS RETRACTATION ATPASE PILT"/>
    <property type="match status" value="1"/>
</dbReference>
<comment type="subcellular location">
    <subcellularLocation>
        <location evidence="2">Cytoplasm</location>
    </subcellularLocation>
</comment>